<proteinExistence type="predicted"/>
<dbReference type="RefSeq" id="WP_145273386.1">
    <property type="nucleotide sequence ID" value="NZ_CP036426.1"/>
</dbReference>
<dbReference type="SUPFAM" id="SSF48371">
    <property type="entry name" value="ARM repeat"/>
    <property type="match status" value="2"/>
</dbReference>
<evidence type="ECO:0000313" key="7">
    <source>
        <dbReference type="EMBL" id="QDV36700.1"/>
    </source>
</evidence>
<evidence type="ECO:0000256" key="4">
    <source>
        <dbReference type="PROSITE-ProRule" id="PRU00433"/>
    </source>
</evidence>
<dbReference type="InterPro" id="IPR011041">
    <property type="entry name" value="Quinoprot_gluc/sorb_DH_b-prop"/>
</dbReference>
<evidence type="ECO:0000259" key="6">
    <source>
        <dbReference type="PROSITE" id="PS51007"/>
    </source>
</evidence>
<dbReference type="PROSITE" id="PS51007">
    <property type="entry name" value="CYTC"/>
    <property type="match status" value="1"/>
</dbReference>
<dbReference type="NCBIfam" id="TIGR02604">
    <property type="entry name" value="Piru_Ver_Nterm"/>
    <property type="match status" value="1"/>
</dbReference>
<name>A0A518H771_9BACT</name>
<keyword evidence="3 4" id="KW-0408">Iron</keyword>
<keyword evidence="8" id="KW-1185">Reference proteome</keyword>
<keyword evidence="5" id="KW-0732">Signal</keyword>
<dbReference type="Gene3D" id="1.25.10.10">
    <property type="entry name" value="Leucine-rich Repeat Variant"/>
    <property type="match status" value="2"/>
</dbReference>
<organism evidence="7 8">
    <name type="scientific">Tautonia plasticadhaerens</name>
    <dbReference type="NCBI Taxonomy" id="2527974"/>
    <lineage>
        <taxon>Bacteria</taxon>
        <taxon>Pseudomonadati</taxon>
        <taxon>Planctomycetota</taxon>
        <taxon>Planctomycetia</taxon>
        <taxon>Isosphaerales</taxon>
        <taxon>Isosphaeraceae</taxon>
        <taxon>Tautonia</taxon>
    </lineage>
</organism>
<keyword evidence="1 4" id="KW-0349">Heme</keyword>
<dbReference type="InterPro" id="IPR013428">
    <property type="entry name" value="Membrane-bound_put_N"/>
</dbReference>
<dbReference type="InterPro" id="IPR055557">
    <property type="entry name" value="DUF7133"/>
</dbReference>
<accession>A0A518H771</accession>
<feature type="domain" description="Cytochrome c" evidence="6">
    <location>
        <begin position="867"/>
        <end position="999"/>
    </location>
</feature>
<gene>
    <name evidence="7" type="ORF">ElP_46290</name>
</gene>
<feature type="chain" id="PRO_5022201290" description="Cytochrome c domain-containing protein" evidence="5">
    <location>
        <begin position="23"/>
        <end position="1012"/>
    </location>
</feature>
<dbReference type="GO" id="GO:0020037">
    <property type="term" value="F:heme binding"/>
    <property type="evidence" value="ECO:0007669"/>
    <property type="project" value="InterPro"/>
</dbReference>
<dbReference type="AlphaFoldDB" id="A0A518H771"/>
<evidence type="ECO:0000256" key="2">
    <source>
        <dbReference type="ARBA" id="ARBA00022723"/>
    </source>
</evidence>
<dbReference type="SUPFAM" id="SSF50952">
    <property type="entry name" value="Soluble quinoprotein glucose dehydrogenase"/>
    <property type="match status" value="1"/>
</dbReference>
<evidence type="ECO:0000256" key="5">
    <source>
        <dbReference type="SAM" id="SignalP"/>
    </source>
</evidence>
<dbReference type="Gene3D" id="2.120.10.30">
    <property type="entry name" value="TolB, C-terminal domain"/>
    <property type="match status" value="1"/>
</dbReference>
<dbReference type="InterPro" id="IPR011042">
    <property type="entry name" value="6-blade_b-propeller_TolB-like"/>
</dbReference>
<feature type="signal peptide" evidence="5">
    <location>
        <begin position="1"/>
        <end position="22"/>
    </location>
</feature>
<dbReference type="OrthoDB" id="225269at2"/>
<dbReference type="NCBIfam" id="TIGR02603">
    <property type="entry name" value="CxxCH_TIGR02603"/>
    <property type="match status" value="1"/>
</dbReference>
<dbReference type="Proteomes" id="UP000317835">
    <property type="component" value="Chromosome"/>
</dbReference>
<sequence precursor="true">MTRSVRLPVALAILALGPSSPAQEFPEPYDSQDPGAGLPSAAEALEGMRLPEGFRATLFAAEPDVRQPIALATDPRGRLWVAENYTYAEHERNFDTDLRDRILILDDLDRDGRFDRRTVFWDRGVRLSSVEVGFGGVWALCAPYLLFIPDRDGDDRPDGEPVVVLDGWDADTIRHNLVNGLRWGPDGWLYGRHGIQATSLVGPPGAAESDRVAMNCGVWRYHPTRKVFEVVSRGTTNPWGMDWDERGQLFFINTVIPHLWHAIPGSYYERMYGEHANPHLYALMGQTADHVHWDTRESWDFIREGGVSDTTDRAGGGHAHSGMLIYQGDDWPEEYRGDVLALNFHGRRINRDRLERFGATYAARHLPDPVRWSDPWFRGVELVSGHDGSVFVADWSDTGECHENDGVHRSSGRIYKISFGDPEVPAVPDVSAVDDRGLVELLGHPNAWYARQARRILQERAHAGLDLSAIADDLQGSVEASPDEVLRLRALWSLFGIGGTTEEWIRSLLDDPDEHVRTWAVRLLVDRGPPSGETIDAFERLTEREESGLVLTYLASSLQRLPVGRRWPIAESIASKSAFADDPVLPLMLWYGIEPAVPGDPDRACSVAGSARFGPVSRFIARRLTAEMADRPEAAAPIVALLGRTEDPGIRFDLLSGMADALRGLRRAEPPPGWAEASESLSASEDAEVRRLTRELAVVFGDGRAMEELRAIASDPDADPSARRDAIGAMVRGRAEGLFELLGGLLSERDLATDAVRGLATLDDPETVPLLLDRIGRLQPGPRREALNALASRPESASAMLDAVEAGRIDREEFSAFLVRQLRTLGDPTLERRVAAIWPEYRPISEAASVRIASYRLAMTPERLAGADPSNGRSVFSKTCSQCHVLFGDGGKVGPELTGAQRGDLGYLLENLVDPGATLGEDYRMTVFALADGRVVNGLVAEQSDRTVTIQTPTERIVVPRDEIEDRRKSDQSLMPEGLLDPLSEAEVADLIRYLQGPGQVPLPEGQPASSP</sequence>
<dbReference type="InterPro" id="IPR011989">
    <property type="entry name" value="ARM-like"/>
</dbReference>
<dbReference type="InterPro" id="IPR013427">
    <property type="entry name" value="Haem-bd_dom_put"/>
</dbReference>
<dbReference type="InterPro" id="IPR036909">
    <property type="entry name" value="Cyt_c-like_dom_sf"/>
</dbReference>
<dbReference type="GO" id="GO:0046872">
    <property type="term" value="F:metal ion binding"/>
    <property type="evidence" value="ECO:0007669"/>
    <property type="project" value="UniProtKB-KW"/>
</dbReference>
<keyword evidence="2 4" id="KW-0479">Metal-binding</keyword>
<dbReference type="InterPro" id="IPR016024">
    <property type="entry name" value="ARM-type_fold"/>
</dbReference>
<evidence type="ECO:0000256" key="1">
    <source>
        <dbReference type="ARBA" id="ARBA00022617"/>
    </source>
</evidence>
<protein>
    <recommendedName>
        <fullName evidence="6">Cytochrome c domain-containing protein</fullName>
    </recommendedName>
</protein>
<dbReference type="Gene3D" id="1.10.760.10">
    <property type="entry name" value="Cytochrome c-like domain"/>
    <property type="match status" value="1"/>
</dbReference>
<dbReference type="PANTHER" id="PTHR33546">
    <property type="entry name" value="LARGE, MULTIFUNCTIONAL SECRETED PROTEIN-RELATED"/>
    <property type="match status" value="1"/>
</dbReference>
<dbReference type="KEGG" id="tpla:ElP_46290"/>
<evidence type="ECO:0000256" key="3">
    <source>
        <dbReference type="ARBA" id="ARBA00023004"/>
    </source>
</evidence>
<dbReference type="EMBL" id="CP036426">
    <property type="protein sequence ID" value="QDV36700.1"/>
    <property type="molecule type" value="Genomic_DNA"/>
</dbReference>
<dbReference type="Pfam" id="PF23500">
    <property type="entry name" value="DUF7133"/>
    <property type="match status" value="1"/>
</dbReference>
<dbReference type="InterPro" id="IPR009056">
    <property type="entry name" value="Cyt_c-like_dom"/>
</dbReference>
<reference evidence="7 8" key="1">
    <citation type="submission" date="2019-02" db="EMBL/GenBank/DDBJ databases">
        <title>Deep-cultivation of Planctomycetes and their phenomic and genomic characterization uncovers novel biology.</title>
        <authorList>
            <person name="Wiegand S."/>
            <person name="Jogler M."/>
            <person name="Boedeker C."/>
            <person name="Pinto D."/>
            <person name="Vollmers J."/>
            <person name="Rivas-Marin E."/>
            <person name="Kohn T."/>
            <person name="Peeters S.H."/>
            <person name="Heuer A."/>
            <person name="Rast P."/>
            <person name="Oberbeckmann S."/>
            <person name="Bunk B."/>
            <person name="Jeske O."/>
            <person name="Meyerdierks A."/>
            <person name="Storesund J.E."/>
            <person name="Kallscheuer N."/>
            <person name="Luecker S."/>
            <person name="Lage O.M."/>
            <person name="Pohl T."/>
            <person name="Merkel B.J."/>
            <person name="Hornburger P."/>
            <person name="Mueller R.-W."/>
            <person name="Bruemmer F."/>
            <person name="Labrenz M."/>
            <person name="Spormann A.M."/>
            <person name="Op den Camp H."/>
            <person name="Overmann J."/>
            <person name="Amann R."/>
            <person name="Jetten M.S.M."/>
            <person name="Mascher T."/>
            <person name="Medema M.H."/>
            <person name="Devos D.P."/>
            <person name="Kaster A.-K."/>
            <person name="Ovreas L."/>
            <person name="Rohde M."/>
            <person name="Galperin M.Y."/>
            <person name="Jogler C."/>
        </authorList>
    </citation>
    <scope>NUCLEOTIDE SEQUENCE [LARGE SCALE GENOMIC DNA]</scope>
    <source>
        <strain evidence="7 8">ElP</strain>
    </source>
</reference>
<dbReference type="GO" id="GO:0009055">
    <property type="term" value="F:electron transfer activity"/>
    <property type="evidence" value="ECO:0007669"/>
    <property type="project" value="InterPro"/>
</dbReference>
<dbReference type="PANTHER" id="PTHR33546:SF1">
    <property type="entry name" value="LARGE, MULTIFUNCTIONAL SECRETED PROTEIN"/>
    <property type="match status" value="1"/>
</dbReference>
<dbReference type="SUPFAM" id="SSF46626">
    <property type="entry name" value="Cytochrome c"/>
    <property type="match status" value="1"/>
</dbReference>
<evidence type="ECO:0000313" key="8">
    <source>
        <dbReference type="Proteomes" id="UP000317835"/>
    </source>
</evidence>